<dbReference type="NCBIfam" id="TIGR04183">
    <property type="entry name" value="Por_Secre_tail"/>
    <property type="match status" value="1"/>
</dbReference>
<keyword evidence="4" id="KW-1185">Reference proteome</keyword>
<dbReference type="EMBL" id="JAODOP010000004">
    <property type="protein sequence ID" value="MEF3832849.1"/>
    <property type="molecule type" value="Genomic_DNA"/>
</dbReference>
<keyword evidence="1" id="KW-0732">Signal</keyword>
<accession>A0ABU7XQ60</accession>
<proteinExistence type="predicted"/>
<evidence type="ECO:0000313" key="4">
    <source>
        <dbReference type="Proteomes" id="UP001337305"/>
    </source>
</evidence>
<evidence type="ECO:0000313" key="3">
    <source>
        <dbReference type="EMBL" id="MEF3832849.1"/>
    </source>
</evidence>
<feature type="domain" description="Secretion system C-terminal sorting" evidence="2">
    <location>
        <begin position="792"/>
        <end position="860"/>
    </location>
</feature>
<comment type="caution">
    <text evidence="3">The sequence shown here is derived from an EMBL/GenBank/DDBJ whole genome shotgun (WGS) entry which is preliminary data.</text>
</comment>
<organism evidence="3 4">
    <name type="scientific">Flavivirga spongiicola</name>
    <dbReference type="NCBI Taxonomy" id="421621"/>
    <lineage>
        <taxon>Bacteria</taxon>
        <taxon>Pseudomonadati</taxon>
        <taxon>Bacteroidota</taxon>
        <taxon>Flavobacteriia</taxon>
        <taxon>Flavobacteriales</taxon>
        <taxon>Flavobacteriaceae</taxon>
        <taxon>Flavivirga</taxon>
    </lineage>
</organism>
<reference evidence="3 4" key="1">
    <citation type="submission" date="2022-09" db="EMBL/GenBank/DDBJ databases">
        <title>Genome sequencing of Flavivirga sp. MEBiC05379.</title>
        <authorList>
            <person name="Oh H.-M."/>
            <person name="Kwon K.K."/>
            <person name="Park M.J."/>
            <person name="Yang S.-H."/>
        </authorList>
    </citation>
    <scope>NUCLEOTIDE SEQUENCE [LARGE SCALE GENOMIC DNA]</scope>
    <source>
        <strain evidence="3 4">MEBiC05379</strain>
    </source>
</reference>
<evidence type="ECO:0000259" key="2">
    <source>
        <dbReference type="Pfam" id="PF18962"/>
    </source>
</evidence>
<dbReference type="RefSeq" id="WP_303305217.1">
    <property type="nucleotide sequence ID" value="NZ_JAODOP010000004.1"/>
</dbReference>
<dbReference type="Pfam" id="PF18962">
    <property type="entry name" value="Por_Secre_tail"/>
    <property type="match status" value="1"/>
</dbReference>
<sequence>MKRNIFCLFVVFVSGQSLFGQRPCDDYGTALNDAEISFTYSDISSLCHGVGNADVSNADWWVTDPSSHSAGVMIDGPRTKKLHEGSGKVYFTMKIDNNSGVNEIGKMEVYDVTASEVLTSKTVWQNEFSNSDTFQEFELHFSLHGRLDHVIQPKFTWYDERKITISEIKFTTNKHLVGTPPITNQSESSIGHVTSLITEAINGLGFDNDNGHEYDEPNKRDLIFVGKYYIAWIDQTGFYGKLNGLWLLNGLDGDSLDFVQKEGTRPYNFLAIGEKGDGDWPIGYAGAEHYEIPSSLNEGNDICLKDACNWYSIDEANAGSDPDFEWWSECATVNRQPWGQYNAPIEELVSGDTLMTVKSKALVKKLGDPDGVYDQDWCNTNMLFLDGIRRPVYLLMGYKFYSDKPYFDRTYQYYNEVGNPDFGFPQMGHWSIIHGIAITKYANDFTSKINLADYIYPNETFYEKGRDEHVDVKYRIKDQIYLPKKWRYINPDLDLTGATSGDDEFAWARQSYTLSSNASFDVGKSIHMSHIGDLFHTVLPDINGATGHCICTQLGCLEIGGGMLPFGTIGQEGGGGITGSIAGGKYSVEGVKRIGFPQGTSMKDIVNKPSKSFEFKQFETENDTIIKASGHDAIAEGIRLTTASHNAAHVIYGPVPQTYLGNDSISVATVEMKVDVNAYIKQSATKVATIEVYNIDTSTVISSRDVELGEFPLSDDAKYEYFSVKYNALKYNETNISNDYIVVRVYWWDNVNLNIDKVSVYNKTGFSSSSLSTAREIALENPALMIFQPYNQNILNLKLGEGSKFNKELELTTMLGKSIKLNTSSQLGSTYTYNISSLSSGLYVYRVKINEKFIVGKVVISK</sequence>
<dbReference type="InterPro" id="IPR026444">
    <property type="entry name" value="Secre_tail"/>
</dbReference>
<name>A0ABU7XQ60_9FLAO</name>
<gene>
    <name evidence="3" type="ORF">N1F79_06890</name>
</gene>
<protein>
    <submittedName>
        <fullName evidence="3">T9SS type A sorting domain-containing protein</fullName>
    </submittedName>
</protein>
<dbReference type="Proteomes" id="UP001337305">
    <property type="component" value="Unassembled WGS sequence"/>
</dbReference>
<evidence type="ECO:0000256" key="1">
    <source>
        <dbReference type="ARBA" id="ARBA00022729"/>
    </source>
</evidence>